<dbReference type="AlphaFoldDB" id="A0AB34JYB6"/>
<dbReference type="PANTHER" id="PTHR13832">
    <property type="entry name" value="PROTEIN PHOSPHATASE 2C"/>
    <property type="match status" value="1"/>
</dbReference>
<dbReference type="Pfam" id="PF00481">
    <property type="entry name" value="PP2C"/>
    <property type="match status" value="1"/>
</dbReference>
<dbReference type="PROSITE" id="PS51746">
    <property type="entry name" value="PPM_2"/>
    <property type="match status" value="1"/>
</dbReference>
<sequence length="361" mass="39440">MRSLLGRFSRATEMLEGAVSLHAPLGTSKPRLFATAAALTEAAEGKNQDRFVLKPLPGALLAGIFDGHSVHSNAAGQQHAEAAARHLAADLWKRTARRLEDARVELDSDAELRALVERSFAAHQEWCEARYKRDVSDMLLAEKERLEKEIGDEVPLELPQEGGTTATVAILHGRGLLVAWVGDSRALMGVREPTDGGELQVIQLTCDHNLDDENERKRLLLRGGKSGKDVHFKHVSLAGVEGSLKVTRSLGDSPFHKNDVVSCRPDVRHYPLTAATRFVLIASDGIWDHLSNEQVGALVDEGIREHERAGKSRTEVAESVIELILARIRQGQADGTMDSYVDDKSIVLLIISPSEGPVQVC</sequence>
<dbReference type="InterPro" id="IPR036457">
    <property type="entry name" value="PPM-type-like_dom_sf"/>
</dbReference>
<keyword evidence="3" id="KW-1185">Reference proteome</keyword>
<evidence type="ECO:0000259" key="1">
    <source>
        <dbReference type="PROSITE" id="PS51746"/>
    </source>
</evidence>
<accession>A0AB34JYB6</accession>
<organism evidence="2 3">
    <name type="scientific">Prymnesium parvum</name>
    <name type="common">Toxic golden alga</name>
    <dbReference type="NCBI Taxonomy" id="97485"/>
    <lineage>
        <taxon>Eukaryota</taxon>
        <taxon>Haptista</taxon>
        <taxon>Haptophyta</taxon>
        <taxon>Prymnesiophyceae</taxon>
        <taxon>Prymnesiales</taxon>
        <taxon>Prymnesiaceae</taxon>
        <taxon>Prymnesium</taxon>
    </lineage>
</organism>
<feature type="domain" description="PPM-type phosphatase" evidence="1">
    <location>
        <begin position="34"/>
        <end position="351"/>
    </location>
</feature>
<name>A0AB34JYB6_PRYPA</name>
<dbReference type="Gene3D" id="3.60.40.10">
    <property type="entry name" value="PPM-type phosphatase domain"/>
    <property type="match status" value="1"/>
</dbReference>
<gene>
    <name evidence="2" type="ORF">AB1Y20_020677</name>
</gene>
<protein>
    <recommendedName>
        <fullName evidence="1">PPM-type phosphatase domain-containing protein</fullName>
    </recommendedName>
</protein>
<dbReference type="SUPFAM" id="SSF81606">
    <property type="entry name" value="PP2C-like"/>
    <property type="match status" value="1"/>
</dbReference>
<dbReference type="EMBL" id="JBGBPQ010000004">
    <property type="protein sequence ID" value="KAL1525842.1"/>
    <property type="molecule type" value="Genomic_DNA"/>
</dbReference>
<dbReference type="Proteomes" id="UP001515480">
    <property type="component" value="Unassembled WGS sequence"/>
</dbReference>
<dbReference type="InterPro" id="IPR001932">
    <property type="entry name" value="PPM-type_phosphatase-like_dom"/>
</dbReference>
<evidence type="ECO:0000313" key="2">
    <source>
        <dbReference type="EMBL" id="KAL1525842.1"/>
    </source>
</evidence>
<comment type="caution">
    <text evidence="2">The sequence shown here is derived from an EMBL/GenBank/DDBJ whole genome shotgun (WGS) entry which is preliminary data.</text>
</comment>
<proteinExistence type="predicted"/>
<dbReference type="PANTHER" id="PTHR13832:SF827">
    <property type="entry name" value="PROTEIN PHOSPHATASE 1L"/>
    <property type="match status" value="1"/>
</dbReference>
<dbReference type="SMART" id="SM00332">
    <property type="entry name" value="PP2Cc"/>
    <property type="match status" value="1"/>
</dbReference>
<reference evidence="2 3" key="1">
    <citation type="journal article" date="2024" name="Science">
        <title>Giant polyketide synthase enzymes in the biosynthesis of giant marine polyether toxins.</title>
        <authorList>
            <person name="Fallon T.R."/>
            <person name="Shende V.V."/>
            <person name="Wierzbicki I.H."/>
            <person name="Pendleton A.L."/>
            <person name="Watervoot N.F."/>
            <person name="Auber R.P."/>
            <person name="Gonzalez D.J."/>
            <person name="Wisecaver J.H."/>
            <person name="Moore B.S."/>
        </authorList>
    </citation>
    <scope>NUCLEOTIDE SEQUENCE [LARGE SCALE GENOMIC DNA]</scope>
    <source>
        <strain evidence="2 3">12B1</strain>
    </source>
</reference>
<evidence type="ECO:0000313" key="3">
    <source>
        <dbReference type="Proteomes" id="UP001515480"/>
    </source>
</evidence>
<dbReference type="GO" id="GO:0004722">
    <property type="term" value="F:protein serine/threonine phosphatase activity"/>
    <property type="evidence" value="ECO:0007669"/>
    <property type="project" value="InterPro"/>
</dbReference>
<dbReference type="InterPro" id="IPR015655">
    <property type="entry name" value="PP2C"/>
</dbReference>
<dbReference type="CDD" id="cd00143">
    <property type="entry name" value="PP2Cc"/>
    <property type="match status" value="1"/>
</dbReference>